<dbReference type="AlphaFoldDB" id="A0A5B7H6Z2"/>
<sequence>MDSVAGPKYSMIRSPGGASAYEPRSNNCQREKDESGTNTGKAVRGTERQHSIGVEASQAPDSPPDGNRLVVVGGLPCPCDLVS</sequence>
<protein>
    <submittedName>
        <fullName evidence="2">Uncharacterized protein</fullName>
    </submittedName>
</protein>
<evidence type="ECO:0000313" key="2">
    <source>
        <dbReference type="EMBL" id="MPC67890.1"/>
    </source>
</evidence>
<accession>A0A5B7H6Z2</accession>
<feature type="region of interest" description="Disordered" evidence="1">
    <location>
        <begin position="1"/>
        <end position="67"/>
    </location>
</feature>
<dbReference type="EMBL" id="VSRR010026921">
    <property type="protein sequence ID" value="MPC67890.1"/>
    <property type="molecule type" value="Genomic_DNA"/>
</dbReference>
<comment type="caution">
    <text evidence="2">The sequence shown here is derived from an EMBL/GenBank/DDBJ whole genome shotgun (WGS) entry which is preliminary data.</text>
</comment>
<gene>
    <name evidence="2" type="ORF">E2C01_062076</name>
</gene>
<keyword evidence="3" id="KW-1185">Reference proteome</keyword>
<dbReference type="Proteomes" id="UP000324222">
    <property type="component" value="Unassembled WGS sequence"/>
</dbReference>
<organism evidence="2 3">
    <name type="scientific">Portunus trituberculatus</name>
    <name type="common">Swimming crab</name>
    <name type="synonym">Neptunus trituberculatus</name>
    <dbReference type="NCBI Taxonomy" id="210409"/>
    <lineage>
        <taxon>Eukaryota</taxon>
        <taxon>Metazoa</taxon>
        <taxon>Ecdysozoa</taxon>
        <taxon>Arthropoda</taxon>
        <taxon>Crustacea</taxon>
        <taxon>Multicrustacea</taxon>
        <taxon>Malacostraca</taxon>
        <taxon>Eumalacostraca</taxon>
        <taxon>Eucarida</taxon>
        <taxon>Decapoda</taxon>
        <taxon>Pleocyemata</taxon>
        <taxon>Brachyura</taxon>
        <taxon>Eubrachyura</taxon>
        <taxon>Portunoidea</taxon>
        <taxon>Portunidae</taxon>
        <taxon>Portuninae</taxon>
        <taxon>Portunus</taxon>
    </lineage>
</organism>
<evidence type="ECO:0000313" key="3">
    <source>
        <dbReference type="Proteomes" id="UP000324222"/>
    </source>
</evidence>
<evidence type="ECO:0000256" key="1">
    <source>
        <dbReference type="SAM" id="MobiDB-lite"/>
    </source>
</evidence>
<name>A0A5B7H6Z2_PORTR</name>
<proteinExistence type="predicted"/>
<reference evidence="2 3" key="1">
    <citation type="submission" date="2019-05" db="EMBL/GenBank/DDBJ databases">
        <title>Another draft genome of Portunus trituberculatus and its Hox gene families provides insights of decapod evolution.</title>
        <authorList>
            <person name="Jeong J.-H."/>
            <person name="Song I."/>
            <person name="Kim S."/>
            <person name="Choi T."/>
            <person name="Kim D."/>
            <person name="Ryu S."/>
            <person name="Kim W."/>
        </authorList>
    </citation>
    <scope>NUCLEOTIDE SEQUENCE [LARGE SCALE GENOMIC DNA]</scope>
    <source>
        <tissue evidence="2">Muscle</tissue>
    </source>
</reference>